<evidence type="ECO:0000256" key="3">
    <source>
        <dbReference type="ARBA" id="ARBA00023121"/>
    </source>
</evidence>
<evidence type="ECO:0000256" key="2">
    <source>
        <dbReference type="ARBA" id="ARBA00022448"/>
    </source>
</evidence>
<evidence type="ECO:0000256" key="5">
    <source>
        <dbReference type="SAM" id="SignalP"/>
    </source>
</evidence>
<dbReference type="CDD" id="cd01960">
    <property type="entry name" value="nsLTP1"/>
    <property type="match status" value="1"/>
</dbReference>
<comment type="similarity">
    <text evidence="1 4">Belongs to the plant LTP family.</text>
</comment>
<name>A0A9Q1QZ53_9SOLA</name>
<feature type="signal peptide" evidence="5">
    <location>
        <begin position="1"/>
        <end position="22"/>
    </location>
</feature>
<dbReference type="AlphaFoldDB" id="A0A9Q1QZ53"/>
<evidence type="ECO:0000313" key="8">
    <source>
        <dbReference type="Proteomes" id="UP001152561"/>
    </source>
</evidence>
<organism evidence="7 8">
    <name type="scientific">Anisodus acutangulus</name>
    <dbReference type="NCBI Taxonomy" id="402998"/>
    <lineage>
        <taxon>Eukaryota</taxon>
        <taxon>Viridiplantae</taxon>
        <taxon>Streptophyta</taxon>
        <taxon>Embryophyta</taxon>
        <taxon>Tracheophyta</taxon>
        <taxon>Spermatophyta</taxon>
        <taxon>Magnoliopsida</taxon>
        <taxon>eudicotyledons</taxon>
        <taxon>Gunneridae</taxon>
        <taxon>Pentapetalae</taxon>
        <taxon>asterids</taxon>
        <taxon>lamiids</taxon>
        <taxon>Solanales</taxon>
        <taxon>Solanaceae</taxon>
        <taxon>Solanoideae</taxon>
        <taxon>Hyoscyameae</taxon>
        <taxon>Anisodus</taxon>
    </lineage>
</organism>
<feature type="domain" description="Bifunctional inhibitor/plant lipid transfer protein/seed storage helical" evidence="6">
    <location>
        <begin position="25"/>
        <end position="108"/>
    </location>
</feature>
<evidence type="ECO:0000259" key="6">
    <source>
        <dbReference type="SMART" id="SM00499"/>
    </source>
</evidence>
<dbReference type="GO" id="GO:0006869">
    <property type="term" value="P:lipid transport"/>
    <property type="evidence" value="ECO:0007669"/>
    <property type="project" value="InterPro"/>
</dbReference>
<dbReference type="SUPFAM" id="SSF47699">
    <property type="entry name" value="Bifunctional inhibitor/lipid-transfer protein/seed storage 2S albumin"/>
    <property type="match status" value="1"/>
</dbReference>
<evidence type="ECO:0000256" key="4">
    <source>
        <dbReference type="RuleBase" id="RU000628"/>
    </source>
</evidence>
<dbReference type="InterPro" id="IPR000528">
    <property type="entry name" value="Plant_nsLTP"/>
</dbReference>
<protein>
    <recommendedName>
        <fullName evidence="4">Non-specific lipid-transfer protein</fullName>
    </recommendedName>
</protein>
<keyword evidence="2 4" id="KW-0813">Transport</keyword>
<proteinExistence type="inferred from homology"/>
<reference evidence="8" key="1">
    <citation type="journal article" date="2023" name="Proc. Natl. Acad. Sci. U.S.A.">
        <title>Genomic and structural basis for evolution of tropane alkaloid biosynthesis.</title>
        <authorList>
            <person name="Wanga Y.-J."/>
            <person name="Taina T."/>
            <person name="Yua J.-Y."/>
            <person name="Lia J."/>
            <person name="Xua B."/>
            <person name="Chenc J."/>
            <person name="D'Auriad J.C."/>
            <person name="Huanga J.-P."/>
            <person name="Huanga S.-X."/>
        </authorList>
    </citation>
    <scope>NUCLEOTIDE SEQUENCE [LARGE SCALE GENOMIC DNA]</scope>
    <source>
        <strain evidence="8">cv. KIB-2019</strain>
    </source>
</reference>
<dbReference type="PRINTS" id="PR00382">
    <property type="entry name" value="LIPIDTRNSFER"/>
</dbReference>
<comment type="caution">
    <text evidence="7">The sequence shown here is derived from an EMBL/GenBank/DDBJ whole genome shotgun (WGS) entry which is preliminary data.</text>
</comment>
<dbReference type="InterPro" id="IPR036312">
    <property type="entry name" value="Bifun_inhib/LTP/seed_sf"/>
</dbReference>
<dbReference type="Pfam" id="PF00234">
    <property type="entry name" value="Tryp_alpha_amyl"/>
    <property type="match status" value="1"/>
</dbReference>
<dbReference type="InterPro" id="IPR016140">
    <property type="entry name" value="Bifunc_inhib/LTP/seed_store"/>
</dbReference>
<keyword evidence="3 4" id="KW-0446">Lipid-binding</keyword>
<keyword evidence="5" id="KW-0732">Signal</keyword>
<evidence type="ECO:0000313" key="7">
    <source>
        <dbReference type="EMBL" id="KAJ8533761.1"/>
    </source>
</evidence>
<evidence type="ECO:0000256" key="1">
    <source>
        <dbReference type="ARBA" id="ARBA00009748"/>
    </source>
</evidence>
<feature type="chain" id="PRO_5040275999" description="Non-specific lipid-transfer protein" evidence="5">
    <location>
        <begin position="23"/>
        <end position="112"/>
    </location>
</feature>
<dbReference type="PANTHER" id="PTHR33076">
    <property type="entry name" value="NON-SPECIFIC LIPID-TRANSFER PROTEIN 2-RELATED"/>
    <property type="match status" value="1"/>
</dbReference>
<dbReference type="GO" id="GO:0008289">
    <property type="term" value="F:lipid binding"/>
    <property type="evidence" value="ECO:0007669"/>
    <property type="project" value="UniProtKB-KW"/>
</dbReference>
<accession>A0A9Q1QZ53</accession>
<dbReference type="EMBL" id="JAJAGQ010000019">
    <property type="protein sequence ID" value="KAJ8533761.1"/>
    <property type="molecule type" value="Genomic_DNA"/>
</dbReference>
<keyword evidence="8" id="KW-1185">Reference proteome</keyword>
<gene>
    <name evidence="7" type="ORF">K7X08_007085</name>
</gene>
<dbReference type="OrthoDB" id="1890443at2759"/>
<sequence>MVGKIACFVVLCMVVVAPHAEAFTCGQVQAAAVNCLPYLQNRGPLGSCCGVIRGLISSARTTDDRRTACSCLKAAAATIKGIDMGKAAGLPGVCGVKSPFPISLSTDCSKVQ</sequence>
<comment type="function">
    <text evidence="4">Plant non-specific lipid-transfer proteins transfer phospholipids as well as galactolipids across membranes. May play a role in wax or cutin deposition in the cell walls of expanding epidermal cells and certain secretory tissues.</text>
</comment>
<dbReference type="SMART" id="SM00499">
    <property type="entry name" value="AAI"/>
    <property type="match status" value="1"/>
</dbReference>
<dbReference type="Gene3D" id="1.10.110.10">
    <property type="entry name" value="Plant lipid-transfer and hydrophobic proteins"/>
    <property type="match status" value="1"/>
</dbReference>
<dbReference type="Proteomes" id="UP001152561">
    <property type="component" value="Unassembled WGS sequence"/>
</dbReference>
<dbReference type="PROSITE" id="PS00597">
    <property type="entry name" value="PLANT_LTP"/>
    <property type="match status" value="1"/>
</dbReference>